<evidence type="ECO:0000313" key="3">
    <source>
        <dbReference type="Proteomes" id="UP000198582"/>
    </source>
</evidence>
<keyword evidence="3" id="KW-1185">Reference proteome</keyword>
<dbReference type="Gene3D" id="3.60.15.10">
    <property type="entry name" value="Ribonuclease Z/Hydroxyacylglutathione hydrolase-like"/>
    <property type="match status" value="1"/>
</dbReference>
<dbReference type="InterPro" id="IPR036866">
    <property type="entry name" value="RibonucZ/Hydroxyglut_hydro"/>
</dbReference>
<accession>A0A1H8YQJ9</accession>
<dbReference type="STRING" id="394193.SAMN04489732_14911"/>
<evidence type="ECO:0000313" key="2">
    <source>
        <dbReference type="EMBL" id="SEP54485.1"/>
    </source>
</evidence>
<dbReference type="InterPro" id="IPR050114">
    <property type="entry name" value="UPF0173_UPF0282_UlaG_hydrolase"/>
</dbReference>
<feature type="domain" description="Metallo-beta-lactamase" evidence="1">
    <location>
        <begin position="7"/>
        <end position="176"/>
    </location>
</feature>
<dbReference type="SUPFAM" id="SSF56281">
    <property type="entry name" value="Metallo-hydrolase/oxidoreductase"/>
    <property type="match status" value="1"/>
</dbReference>
<dbReference type="EMBL" id="FOEF01000049">
    <property type="protein sequence ID" value="SEP54485.1"/>
    <property type="molecule type" value="Genomic_DNA"/>
</dbReference>
<organism evidence="2 3">
    <name type="scientific">Amycolatopsis saalfeldensis</name>
    <dbReference type="NCBI Taxonomy" id="394193"/>
    <lineage>
        <taxon>Bacteria</taxon>
        <taxon>Bacillati</taxon>
        <taxon>Actinomycetota</taxon>
        <taxon>Actinomycetes</taxon>
        <taxon>Pseudonocardiales</taxon>
        <taxon>Pseudonocardiaceae</taxon>
        <taxon>Amycolatopsis</taxon>
    </lineage>
</organism>
<dbReference type="InterPro" id="IPR001279">
    <property type="entry name" value="Metallo-B-lactamas"/>
</dbReference>
<sequence length="215" mass="22712">MRLTKHAHACVELVKDGPSIVFDPGTLTPGAKDAIARAGAVFITHEHFDHFDEALVAEALERQPELQVFGPSAVLEKLGDHGGRVRAVAAGDVIEAAGFRLTVHGERHASIHPDIPNVDNVGYLVDGSLFHPGDAYFAPDAPVSTLLLPTSGPWTKLGEAADFVRAVRPARVIQIHELMLSDLGRRSTATLLGEDGLTGVAVTEVPVGDSVELAG</sequence>
<dbReference type="Pfam" id="PF13483">
    <property type="entry name" value="Lactamase_B_3"/>
    <property type="match status" value="1"/>
</dbReference>
<dbReference type="AlphaFoldDB" id="A0A1H8YQJ9"/>
<dbReference type="Proteomes" id="UP000198582">
    <property type="component" value="Unassembled WGS sequence"/>
</dbReference>
<proteinExistence type="predicted"/>
<protein>
    <submittedName>
        <fullName evidence="2">L-ascorbate metabolism protein UlaG, beta-lactamase superfamily</fullName>
    </submittedName>
</protein>
<name>A0A1H8YQJ9_9PSEU</name>
<reference evidence="2 3" key="1">
    <citation type="submission" date="2016-10" db="EMBL/GenBank/DDBJ databases">
        <authorList>
            <person name="de Groot N.N."/>
        </authorList>
    </citation>
    <scope>NUCLEOTIDE SEQUENCE [LARGE SCALE GENOMIC DNA]</scope>
    <source>
        <strain evidence="2 3">DSM 44993</strain>
    </source>
</reference>
<dbReference type="PANTHER" id="PTHR43546:SF3">
    <property type="entry name" value="UPF0173 METAL-DEPENDENT HYDROLASE MJ1163"/>
    <property type="match status" value="1"/>
</dbReference>
<gene>
    <name evidence="2" type="ORF">SAMN04489732_14911</name>
</gene>
<dbReference type="PANTHER" id="PTHR43546">
    <property type="entry name" value="UPF0173 METAL-DEPENDENT HYDROLASE MJ1163-RELATED"/>
    <property type="match status" value="1"/>
</dbReference>
<dbReference type="SMART" id="SM00849">
    <property type="entry name" value="Lactamase_B"/>
    <property type="match status" value="1"/>
</dbReference>
<dbReference type="OrthoDB" id="3190691at2"/>
<evidence type="ECO:0000259" key="1">
    <source>
        <dbReference type="SMART" id="SM00849"/>
    </source>
</evidence>